<protein>
    <recommendedName>
        <fullName evidence="2">Lipoprotein</fullName>
    </recommendedName>
</protein>
<reference evidence="1" key="1">
    <citation type="submission" date="2016-10" db="EMBL/GenBank/DDBJ databases">
        <title>Sequence of Gallionella enrichment culture.</title>
        <authorList>
            <person name="Poehlein A."/>
            <person name="Muehling M."/>
            <person name="Daniel R."/>
        </authorList>
    </citation>
    <scope>NUCLEOTIDE SEQUENCE</scope>
</reference>
<name>A0A1J5SH56_9ZZZZ</name>
<organism evidence="1">
    <name type="scientific">mine drainage metagenome</name>
    <dbReference type="NCBI Taxonomy" id="410659"/>
    <lineage>
        <taxon>unclassified sequences</taxon>
        <taxon>metagenomes</taxon>
        <taxon>ecological metagenomes</taxon>
    </lineage>
</organism>
<comment type="caution">
    <text evidence="1">The sequence shown here is derived from an EMBL/GenBank/DDBJ whole genome shotgun (WGS) entry which is preliminary data.</text>
</comment>
<evidence type="ECO:0000313" key="1">
    <source>
        <dbReference type="EMBL" id="OIQ99493.1"/>
    </source>
</evidence>
<dbReference type="EMBL" id="MLJW01000105">
    <property type="protein sequence ID" value="OIQ99493.1"/>
    <property type="molecule type" value="Genomic_DNA"/>
</dbReference>
<gene>
    <name evidence="1" type="ORF">GALL_184300</name>
</gene>
<proteinExistence type="predicted"/>
<evidence type="ECO:0008006" key="2">
    <source>
        <dbReference type="Google" id="ProtNLM"/>
    </source>
</evidence>
<dbReference type="AlphaFoldDB" id="A0A1J5SH56"/>
<accession>A0A1J5SH56</accession>
<sequence length="74" mass="7432">MNKLILISALILALAGCEGMPMGDDYGDHESGYRNFEGMGFGGMGFGGFGFGGMDDGGFGGFGDGGFGGMGDDD</sequence>
<dbReference type="PROSITE" id="PS51257">
    <property type="entry name" value="PROKAR_LIPOPROTEIN"/>
    <property type="match status" value="1"/>
</dbReference>